<protein>
    <submittedName>
        <fullName evidence="1">RNA polymerase I termination factor</fullName>
    </submittedName>
</protein>
<dbReference type="Proteomes" id="UP001152531">
    <property type="component" value="Unassembled WGS sequence"/>
</dbReference>
<name>A0ACA9Y2N3_9ASCO</name>
<accession>A0ACA9Y2N3</accession>
<sequence>MDKQQELGGAQALLELGSKVKGDANDESDKVRDPKADESMNDNENHTQESNEHESHPTDHDEYDSKATNQQINDAVEAAVMKYVGGNLDEDSPRKKRKTTDDFSNLGDFQNWNFLEEEEEDQRKKKRQNNHEIDPELSNLSEHDPLRAAILETREFAKNLGAPYTASQIQQVINSLHNQQPTSAASTNQTYQQLQANEISNLQKKFQKTSEPIGNEFPNGFQHITSIEQLADEAAKITMNWYKTVPETKGPRPFSKEESQAIEFFINGYGYLFRMDRKEVCNRIWTPERKKDNFWEYLTKVVPYRSRASTYKHVRRQYHPFDVRGKWTQEEDEKLRQLSLTKQSNWKEIGGIMGRMPEDCRDRWRNYLKCGVNRVENKWSAEEENKLKQVVTDMLTKQKVTAINWTLVSEAMDGTRSRIQCRYKWNKLIKRESVNRSSFMDDNTKLWLFETMKKLNYDNLSDVDWNLISKLYDDEFKIQPSNWLPTDFQFGFDKFKTIVKDYKRITLSELLEKLINEILSRQRRDKNPDDNNDREYLWRQ</sequence>
<evidence type="ECO:0000313" key="1">
    <source>
        <dbReference type="EMBL" id="CAH6719184.1"/>
    </source>
</evidence>
<dbReference type="EMBL" id="CALSDN010000002">
    <property type="protein sequence ID" value="CAH6719184.1"/>
    <property type="molecule type" value="Genomic_DNA"/>
</dbReference>
<evidence type="ECO:0000313" key="2">
    <source>
        <dbReference type="Proteomes" id="UP001152531"/>
    </source>
</evidence>
<proteinExistence type="predicted"/>
<reference evidence="1" key="1">
    <citation type="submission" date="2022-06" db="EMBL/GenBank/DDBJ databases">
        <authorList>
            <person name="Legras J.-L."/>
            <person name="Devillers H."/>
            <person name="Grondin C."/>
        </authorList>
    </citation>
    <scope>NUCLEOTIDE SEQUENCE</scope>
    <source>
        <strain evidence="1">CLIB 1444</strain>
    </source>
</reference>
<organism evidence="1 2">
    <name type="scientific">[Candida] jaroonii</name>
    <dbReference type="NCBI Taxonomy" id="467808"/>
    <lineage>
        <taxon>Eukaryota</taxon>
        <taxon>Fungi</taxon>
        <taxon>Dikarya</taxon>
        <taxon>Ascomycota</taxon>
        <taxon>Saccharomycotina</taxon>
        <taxon>Pichiomycetes</taxon>
        <taxon>Debaryomycetaceae</taxon>
        <taxon>Yamadazyma</taxon>
    </lineage>
</organism>
<keyword evidence="2" id="KW-1185">Reference proteome</keyword>
<gene>
    <name evidence="1" type="ORF">CLIB1444_02S02806</name>
</gene>
<comment type="caution">
    <text evidence="1">The sequence shown here is derived from an EMBL/GenBank/DDBJ whole genome shotgun (WGS) entry which is preliminary data.</text>
</comment>